<dbReference type="Pfam" id="PF00172">
    <property type="entry name" value="Zn_clus"/>
    <property type="match status" value="1"/>
</dbReference>
<proteinExistence type="predicted"/>
<feature type="region of interest" description="Disordered" evidence="2">
    <location>
        <begin position="970"/>
        <end position="995"/>
    </location>
</feature>
<feature type="domain" description="Zn(2)-C6 fungal-type" evidence="3">
    <location>
        <begin position="245"/>
        <end position="274"/>
    </location>
</feature>
<dbReference type="GO" id="GO:0000981">
    <property type="term" value="F:DNA-binding transcription factor activity, RNA polymerase II-specific"/>
    <property type="evidence" value="ECO:0007669"/>
    <property type="project" value="InterPro"/>
</dbReference>
<dbReference type="InterPro" id="IPR053181">
    <property type="entry name" value="EcdB-like_regulator"/>
</dbReference>
<protein>
    <recommendedName>
        <fullName evidence="3">Zn(2)-C6 fungal-type domain-containing protein</fullName>
    </recommendedName>
</protein>
<feature type="region of interest" description="Disordered" evidence="2">
    <location>
        <begin position="328"/>
        <end position="361"/>
    </location>
</feature>
<feature type="region of interest" description="Disordered" evidence="2">
    <location>
        <begin position="499"/>
        <end position="557"/>
    </location>
</feature>
<dbReference type="OrthoDB" id="5244761at2759"/>
<dbReference type="PROSITE" id="PS50048">
    <property type="entry name" value="ZN2_CY6_FUNGAL_2"/>
    <property type="match status" value="1"/>
</dbReference>
<feature type="compositionally biased region" description="Polar residues" evidence="2">
    <location>
        <begin position="328"/>
        <end position="349"/>
    </location>
</feature>
<dbReference type="PANTHER" id="PTHR47785:SF4">
    <property type="entry name" value="ZN(II)2CYS6 TRANSCRIPTION FACTOR (EUROFUNG)"/>
    <property type="match status" value="1"/>
</dbReference>
<keyword evidence="5" id="KW-1185">Reference proteome</keyword>
<dbReference type="InterPro" id="IPR001138">
    <property type="entry name" value="Zn2Cys6_DnaBD"/>
</dbReference>
<accession>A0A6A5UHU7</accession>
<feature type="region of interest" description="Disordered" evidence="2">
    <location>
        <begin position="614"/>
        <end position="639"/>
    </location>
</feature>
<dbReference type="Gene3D" id="4.10.240.10">
    <property type="entry name" value="Zn(2)-C6 fungal-type DNA-binding domain"/>
    <property type="match status" value="1"/>
</dbReference>
<dbReference type="PANTHER" id="PTHR47785">
    <property type="entry name" value="ZN(II)2CYS6 TRANSCRIPTION FACTOR (EUROFUNG)-RELATED-RELATED"/>
    <property type="match status" value="1"/>
</dbReference>
<evidence type="ECO:0000256" key="2">
    <source>
        <dbReference type="SAM" id="MobiDB-lite"/>
    </source>
</evidence>
<feature type="compositionally biased region" description="Polar residues" evidence="2">
    <location>
        <begin position="972"/>
        <end position="986"/>
    </location>
</feature>
<gene>
    <name evidence="4" type="ORF">CC80DRAFT_8306</name>
</gene>
<dbReference type="CDD" id="cd12148">
    <property type="entry name" value="fungal_TF_MHR"/>
    <property type="match status" value="1"/>
</dbReference>
<evidence type="ECO:0000259" key="3">
    <source>
        <dbReference type="PROSITE" id="PS50048"/>
    </source>
</evidence>
<dbReference type="Proteomes" id="UP000800035">
    <property type="component" value="Unassembled WGS sequence"/>
</dbReference>
<feature type="region of interest" description="Disordered" evidence="2">
    <location>
        <begin position="403"/>
        <end position="434"/>
    </location>
</feature>
<name>A0A6A5UHU7_9PLEO</name>
<feature type="region of interest" description="Disordered" evidence="2">
    <location>
        <begin position="669"/>
        <end position="707"/>
    </location>
</feature>
<feature type="compositionally biased region" description="Polar residues" evidence="2">
    <location>
        <begin position="678"/>
        <end position="698"/>
    </location>
</feature>
<feature type="region of interest" description="Disordered" evidence="2">
    <location>
        <begin position="1"/>
        <end position="239"/>
    </location>
</feature>
<keyword evidence="1" id="KW-0539">Nucleus</keyword>
<sequence>MDGGDPDMPTSKKPRLGSINHPVYNGLPPPLPTAQPSRHPSHLAPAQASSPPPNRHHYPPHSLPPPSQPFSPGPGHYVPPPPHPPPTSLPPSDLRSLSDPTKFVHRTHGNSVSHSPRVFPPDSISTYRQPPTPQHTSASEAEGSGSRTASTSEDKDTKPSMAHGGPSTSWHVNQDARNGGGVPNGYPTTMSPPIHNEPPFHTPALPPGQHYAQPPAGSYSPAPYMSQYPQGPGQMRRKQVRATQACNHCRSRKQKCDEARPCQFCRENNFDCQYKDVPVPKQDRSMMQLQDSVNSIADTLKTFVDNFNIWKQSVESRLPPTRPTDFMSTAMDQPSPEASFSARGSISEQHASRMPTPMQPRSQLTRINSMKQESPIISHSHASPFTAHSMTPIKQEVMTTNLQPPATPAESVDHSRCSKDGATGQDPGALETDHTTPAHKILPQWAAAYNLEQTVPALRRLVDMGKSITEYPLYYEQERGLLRVWGVGEGQDWNDGVQGVASPGSYAESDAPSPASINGREGLWGQPPTGHSSPSTMNGDLPRYREPSSLGSDGKPDFRMSTLRGLLDSYMTHVHILHPLLPPSQLEKMIEDFGKLYSPDARVSHSVSPAAIPDRLNPSLKRKRSSSMFGDSNGLADDQSKAGVERSLRNAIVLLVSALGKVCEHKTDLPAPKADRNPFSTGTPEYSRNSPRMSQGSVRSDDTEGSSKNIEILPGMVYFSHATDILGNQAVGNTVAHAQAFVLAALYLAQFGRVLDSWGWITNACRAALVLIKADLPRINRDRINRDASDGAVQEPVEPRLPKHEQHRLNLVKIVYWTCLSLETDILAEMSTLPATQVSKYQSDIMYPAGVYEHAPESPVVPDSGTNLQLYIYSSLIHLRVLLNGAHNYLYGSRSIPGQDVFKSAKSQADLVEKWLGCTPAILAWTDIDPPSVNLNVARLRAKVHGALYMIWRPCLWAAIQKFDQPRGTVASPFSNPSPATSSTGPGTPRDVMDPNSRHHALLLASHECIQAAIQSTVAFDRVGAEEDSPWNNFVSTRKVRLILTNIVGTLHAQFGNMIVLAAVYKSPLMTHLPQPSQLNFETLSRLFHRTMNILMEMAPNSPILQIDYDILAEIKKQLNLRSYS</sequence>
<dbReference type="EMBL" id="ML976977">
    <property type="protein sequence ID" value="KAF1963539.1"/>
    <property type="molecule type" value="Genomic_DNA"/>
</dbReference>
<feature type="compositionally biased region" description="Low complexity" evidence="2">
    <location>
        <begin position="90"/>
        <end position="100"/>
    </location>
</feature>
<dbReference type="InterPro" id="IPR036864">
    <property type="entry name" value="Zn2-C6_fun-type_DNA-bd_sf"/>
</dbReference>
<feature type="compositionally biased region" description="Pro residues" evidence="2">
    <location>
        <begin position="61"/>
        <end position="89"/>
    </location>
</feature>
<feature type="compositionally biased region" description="Polar residues" evidence="2">
    <location>
        <begin position="166"/>
        <end position="176"/>
    </location>
</feature>
<dbReference type="AlphaFoldDB" id="A0A6A5UHU7"/>
<organism evidence="4 5">
    <name type="scientific">Byssothecium circinans</name>
    <dbReference type="NCBI Taxonomy" id="147558"/>
    <lineage>
        <taxon>Eukaryota</taxon>
        <taxon>Fungi</taxon>
        <taxon>Dikarya</taxon>
        <taxon>Ascomycota</taxon>
        <taxon>Pezizomycotina</taxon>
        <taxon>Dothideomycetes</taxon>
        <taxon>Pleosporomycetidae</taxon>
        <taxon>Pleosporales</taxon>
        <taxon>Massarineae</taxon>
        <taxon>Massarinaceae</taxon>
        <taxon>Byssothecium</taxon>
    </lineage>
</organism>
<reference evidence="4" key="1">
    <citation type="journal article" date="2020" name="Stud. Mycol.">
        <title>101 Dothideomycetes genomes: a test case for predicting lifestyles and emergence of pathogens.</title>
        <authorList>
            <person name="Haridas S."/>
            <person name="Albert R."/>
            <person name="Binder M."/>
            <person name="Bloem J."/>
            <person name="Labutti K."/>
            <person name="Salamov A."/>
            <person name="Andreopoulos B."/>
            <person name="Baker S."/>
            <person name="Barry K."/>
            <person name="Bills G."/>
            <person name="Bluhm B."/>
            <person name="Cannon C."/>
            <person name="Castanera R."/>
            <person name="Culley D."/>
            <person name="Daum C."/>
            <person name="Ezra D."/>
            <person name="Gonzalez J."/>
            <person name="Henrissat B."/>
            <person name="Kuo A."/>
            <person name="Liang C."/>
            <person name="Lipzen A."/>
            <person name="Lutzoni F."/>
            <person name="Magnuson J."/>
            <person name="Mondo S."/>
            <person name="Nolan M."/>
            <person name="Ohm R."/>
            <person name="Pangilinan J."/>
            <person name="Park H.-J."/>
            <person name="Ramirez L."/>
            <person name="Alfaro M."/>
            <person name="Sun H."/>
            <person name="Tritt A."/>
            <person name="Yoshinaga Y."/>
            <person name="Zwiers L.-H."/>
            <person name="Turgeon B."/>
            <person name="Goodwin S."/>
            <person name="Spatafora J."/>
            <person name="Crous P."/>
            <person name="Grigoriev I."/>
        </authorList>
    </citation>
    <scope>NUCLEOTIDE SEQUENCE</scope>
    <source>
        <strain evidence="4">CBS 675.92</strain>
    </source>
</reference>
<dbReference type="CDD" id="cd00067">
    <property type="entry name" value="GAL4"/>
    <property type="match status" value="1"/>
</dbReference>
<dbReference type="GO" id="GO:0008270">
    <property type="term" value="F:zinc ion binding"/>
    <property type="evidence" value="ECO:0007669"/>
    <property type="project" value="InterPro"/>
</dbReference>
<evidence type="ECO:0000256" key="1">
    <source>
        <dbReference type="ARBA" id="ARBA00023242"/>
    </source>
</evidence>
<dbReference type="PROSITE" id="PS00463">
    <property type="entry name" value="ZN2_CY6_FUNGAL_1"/>
    <property type="match status" value="1"/>
</dbReference>
<dbReference type="SUPFAM" id="SSF57701">
    <property type="entry name" value="Zn2/Cys6 DNA-binding domain"/>
    <property type="match status" value="1"/>
</dbReference>
<evidence type="ECO:0000313" key="5">
    <source>
        <dbReference type="Proteomes" id="UP000800035"/>
    </source>
</evidence>
<evidence type="ECO:0000313" key="4">
    <source>
        <dbReference type="EMBL" id="KAF1963539.1"/>
    </source>
</evidence>
<feature type="compositionally biased region" description="Polar residues" evidence="2">
    <location>
        <begin position="529"/>
        <end position="538"/>
    </location>
</feature>
<feature type="compositionally biased region" description="Polar residues" evidence="2">
    <location>
        <begin position="123"/>
        <end position="151"/>
    </location>
</feature>
<dbReference type="SMART" id="SM00066">
    <property type="entry name" value="GAL4"/>
    <property type="match status" value="1"/>
</dbReference>